<dbReference type="RefSeq" id="WP_380749562.1">
    <property type="nucleotide sequence ID" value="NZ_JBHSRF010000010.1"/>
</dbReference>
<organism evidence="2 3">
    <name type="scientific">Sphaerisporangium aureirubrum</name>
    <dbReference type="NCBI Taxonomy" id="1544736"/>
    <lineage>
        <taxon>Bacteria</taxon>
        <taxon>Bacillati</taxon>
        <taxon>Actinomycetota</taxon>
        <taxon>Actinomycetes</taxon>
        <taxon>Streptosporangiales</taxon>
        <taxon>Streptosporangiaceae</taxon>
        <taxon>Sphaerisporangium</taxon>
    </lineage>
</organism>
<keyword evidence="3" id="KW-1185">Reference proteome</keyword>
<gene>
    <name evidence="2" type="ORF">ACFP1K_10115</name>
</gene>
<proteinExistence type="predicted"/>
<protein>
    <submittedName>
        <fullName evidence="2">DUF6082 family protein</fullName>
    </submittedName>
</protein>
<feature type="transmembrane region" description="Helical" evidence="1">
    <location>
        <begin position="47"/>
        <end position="72"/>
    </location>
</feature>
<evidence type="ECO:0000256" key="1">
    <source>
        <dbReference type="SAM" id="Phobius"/>
    </source>
</evidence>
<dbReference type="InterPro" id="IPR045728">
    <property type="entry name" value="DUF6082"/>
</dbReference>
<accession>A0ABW1NEW5</accession>
<evidence type="ECO:0000313" key="3">
    <source>
        <dbReference type="Proteomes" id="UP001596137"/>
    </source>
</evidence>
<keyword evidence="1" id="KW-0472">Membrane</keyword>
<dbReference type="EMBL" id="JBHSRF010000010">
    <property type="protein sequence ID" value="MFC6081515.1"/>
    <property type="molecule type" value="Genomic_DNA"/>
</dbReference>
<keyword evidence="1" id="KW-0812">Transmembrane</keyword>
<dbReference type="Pfam" id="PF19560">
    <property type="entry name" value="DUF6082"/>
    <property type="match status" value="1"/>
</dbReference>
<name>A0ABW1NEW5_9ACTN</name>
<evidence type="ECO:0000313" key="2">
    <source>
        <dbReference type="EMBL" id="MFC6081515.1"/>
    </source>
</evidence>
<sequence length="230" mass="26280">MRRRWLNVLLINLALLLGVTVVAAGVVLPVSYLLHIDAAELHRWSEIGQAVTPVGIFFSGIAFIAIAVTLFLQSRDLRNQREELAIAREEQIRSGEIALRELHTDLIRMAIDDPELRQVWPEITVGVDITKKDHYCNLILNLQKVAYETHTIELAELRGALRYLMASRDMYSFWAKARTARVAVTSGDEAEDFFTAEVDSAFSAASPPQPRTLRPHRLLPKLFWRPRRRR</sequence>
<dbReference type="Proteomes" id="UP001596137">
    <property type="component" value="Unassembled WGS sequence"/>
</dbReference>
<keyword evidence="1" id="KW-1133">Transmembrane helix</keyword>
<reference evidence="3" key="1">
    <citation type="journal article" date="2019" name="Int. J. Syst. Evol. Microbiol.">
        <title>The Global Catalogue of Microorganisms (GCM) 10K type strain sequencing project: providing services to taxonomists for standard genome sequencing and annotation.</title>
        <authorList>
            <consortium name="The Broad Institute Genomics Platform"/>
            <consortium name="The Broad Institute Genome Sequencing Center for Infectious Disease"/>
            <person name="Wu L."/>
            <person name="Ma J."/>
        </authorList>
    </citation>
    <scope>NUCLEOTIDE SEQUENCE [LARGE SCALE GENOMIC DNA]</scope>
    <source>
        <strain evidence="3">JCM 30346</strain>
    </source>
</reference>
<comment type="caution">
    <text evidence="2">The sequence shown here is derived from an EMBL/GenBank/DDBJ whole genome shotgun (WGS) entry which is preliminary data.</text>
</comment>